<feature type="transmembrane region" description="Helical" evidence="1">
    <location>
        <begin position="297"/>
        <end position="321"/>
    </location>
</feature>
<dbReference type="AlphaFoldDB" id="A0A1H6J3M3"/>
<gene>
    <name evidence="2" type="ORF">SAMN02910265_01488</name>
</gene>
<feature type="transmembrane region" description="Helical" evidence="1">
    <location>
        <begin position="513"/>
        <end position="534"/>
    </location>
</feature>
<dbReference type="EMBL" id="FNWV01000004">
    <property type="protein sequence ID" value="SEH56530.1"/>
    <property type="molecule type" value="Genomic_DNA"/>
</dbReference>
<feature type="transmembrane region" description="Helical" evidence="1">
    <location>
        <begin position="57"/>
        <end position="79"/>
    </location>
</feature>
<proteinExistence type="predicted"/>
<dbReference type="RefSeq" id="WP_074715943.1">
    <property type="nucleotide sequence ID" value="NZ_FNWV01000004.1"/>
</dbReference>
<evidence type="ECO:0000313" key="3">
    <source>
        <dbReference type="Proteomes" id="UP000183190"/>
    </source>
</evidence>
<feature type="transmembrane region" description="Helical" evidence="1">
    <location>
        <begin position="371"/>
        <end position="399"/>
    </location>
</feature>
<feature type="transmembrane region" description="Helical" evidence="1">
    <location>
        <begin position="268"/>
        <end position="285"/>
    </location>
</feature>
<sequence length="822" mass="93181">MLFTAVCFVGVVFSVLSAVIWFRKKNIIEGAVMGVVMWFFAHIFASMGLFVIDKYTIYRAGCGALAISAAVLLLVLFLRRSKPFRWRHIFKNDFSLKDMLIPIIVCILSVPFVSQKNEYFGMGQDQGVYQTQAILFMNGDTKRQKDISEYHDFDNDQEREQFVNAVKNYLRGYDVPDEDYPDTVYDRNVSPVSGIIHGIPTYSALLAMWGTMFGMSSMSGFETLLFICLIFIVYFISRNLKLRPVASACACAAAAFAPVIIWAAKASLTEMLLTLIPVTFLYFMTDDDDPKHKWLSVIPIAVFGCYHVSIYTMLPMFVLIYGGMYVFTRDRQYAVLMPVTILSYLASYFMMRQIQPFYTMNNYSPVFVGGIGVNNITMIVSALSAGAAVAVLLFIFIVKKRTKKNFSSIKFTRDAALSKGFILLLRLMVILPTAYIIARAFMKYSSWKEANHLALWGFAGNAGLVLMPLGMIFAVIYAKYFAERQSRLVLFIMFFYCILVYSSFLRYDIQYFYYYSRYLTPFIPVAVIFSVAALDRAGGKVLIPVTAFGLVYLARFDRYLMLNKDDTRMEWSIIEDIADFVDKDDCVVISPTYASRLWLPVKSMTGAAVIPQDMDDAEQIDRLAARYGRVIVITELALDNEDYSAVYSNKLHHIEDDMVNTGTVVPLSRSFWVTEEDIRIYSYDKYRFMYTAAGDYTKMSGVSQLESFFCWTDSEKAQIECGLYPGDYDITMEFGCGLPLDKMGTDRVEVTLLMNGEKIGTEAITPENNGQPLHFEVDSEQIEDGENILEIQSPLWSASVSNPADSRQLGIAIQSVRFSPAT</sequence>
<feature type="transmembrane region" description="Helical" evidence="1">
    <location>
        <begin position="333"/>
        <end position="351"/>
    </location>
</feature>
<feature type="transmembrane region" description="Helical" evidence="1">
    <location>
        <begin position="453"/>
        <end position="476"/>
    </location>
</feature>
<feature type="transmembrane region" description="Helical" evidence="1">
    <location>
        <begin position="488"/>
        <end position="507"/>
    </location>
</feature>
<keyword evidence="1" id="KW-1133">Transmembrane helix</keyword>
<evidence type="ECO:0000313" key="2">
    <source>
        <dbReference type="EMBL" id="SEH56530.1"/>
    </source>
</evidence>
<feature type="transmembrane region" description="Helical" evidence="1">
    <location>
        <begin position="218"/>
        <end position="236"/>
    </location>
</feature>
<organism evidence="2 3">
    <name type="scientific">Ruminococcus flavefaciens</name>
    <dbReference type="NCBI Taxonomy" id="1265"/>
    <lineage>
        <taxon>Bacteria</taxon>
        <taxon>Bacillati</taxon>
        <taxon>Bacillota</taxon>
        <taxon>Clostridia</taxon>
        <taxon>Eubacteriales</taxon>
        <taxon>Oscillospiraceae</taxon>
        <taxon>Ruminococcus</taxon>
    </lineage>
</organism>
<feature type="transmembrane region" description="Helical" evidence="1">
    <location>
        <begin position="27"/>
        <end position="50"/>
    </location>
</feature>
<dbReference type="OrthoDB" id="1814239at2"/>
<reference evidence="2 3" key="1">
    <citation type="submission" date="2016-10" db="EMBL/GenBank/DDBJ databases">
        <authorList>
            <person name="de Groot N.N."/>
        </authorList>
    </citation>
    <scope>NUCLEOTIDE SEQUENCE [LARGE SCALE GENOMIC DNA]</scope>
    <source>
        <strain evidence="2 3">YAD2003</strain>
    </source>
</reference>
<accession>A0A1H6J3M3</accession>
<protein>
    <submittedName>
        <fullName evidence="2">Uncharacterized protein</fullName>
    </submittedName>
</protein>
<evidence type="ECO:0000256" key="1">
    <source>
        <dbReference type="SAM" id="Phobius"/>
    </source>
</evidence>
<feature type="transmembrane region" description="Helical" evidence="1">
    <location>
        <begin position="541"/>
        <end position="561"/>
    </location>
</feature>
<name>A0A1H6J3M3_RUMFL</name>
<dbReference type="Proteomes" id="UP000183190">
    <property type="component" value="Unassembled WGS sequence"/>
</dbReference>
<feature type="transmembrane region" description="Helical" evidence="1">
    <location>
        <begin position="420"/>
        <end position="441"/>
    </location>
</feature>
<keyword evidence="1" id="KW-0472">Membrane</keyword>
<keyword evidence="1" id="KW-0812">Transmembrane</keyword>